<dbReference type="PROSITE" id="PS50102">
    <property type="entry name" value="RRM"/>
    <property type="match status" value="1"/>
</dbReference>
<protein>
    <submittedName>
        <fullName evidence="10">HIV Tat-specific factor 1 homolog</fullName>
    </submittedName>
</protein>
<accession>A0A6P7TYF0</accession>
<dbReference type="KEGG" id="osn:115227665"/>
<evidence type="ECO:0000256" key="6">
    <source>
        <dbReference type="PROSITE-ProRule" id="PRU00176"/>
    </source>
</evidence>
<sequence length="213" mass="24697">MAMYQMNYGYPQTQVSNEIEQPDTAINQQEIDNPKEIAKKRSNHKKKEVEKLGDIDQHLLDVLGKDEIGGCPINPVNTGIKRSANQDWFEVNDENNKSVYVSNLPKDITLDEFEELMKKYGLIAKDLLSNKLKIRLYTTKEGINKGDGLCTYIRIESVTLALNILNDYNFNGNLIKVERAKFEKKENFDPSKRPRKLTKKEKKRLKGREEKYI</sequence>
<proteinExistence type="inferred from homology"/>
<feature type="region of interest" description="Disordered" evidence="7">
    <location>
        <begin position="186"/>
        <end position="213"/>
    </location>
</feature>
<evidence type="ECO:0000259" key="8">
    <source>
        <dbReference type="PROSITE" id="PS50102"/>
    </source>
</evidence>
<keyword evidence="3" id="KW-0677">Repeat</keyword>
<evidence type="ECO:0000313" key="9">
    <source>
        <dbReference type="Proteomes" id="UP000515154"/>
    </source>
</evidence>
<dbReference type="PANTHER" id="PTHR15608:SF0">
    <property type="entry name" value="HIV TAT-SPECIFIC FACTOR 1"/>
    <property type="match status" value="1"/>
</dbReference>
<evidence type="ECO:0000256" key="3">
    <source>
        <dbReference type="ARBA" id="ARBA00022737"/>
    </source>
</evidence>
<gene>
    <name evidence="10" type="primary">LOC115227665</name>
</gene>
<evidence type="ECO:0000256" key="5">
    <source>
        <dbReference type="ARBA" id="ARBA00023187"/>
    </source>
</evidence>
<evidence type="ECO:0000256" key="7">
    <source>
        <dbReference type="SAM" id="MobiDB-lite"/>
    </source>
</evidence>
<keyword evidence="9" id="KW-1185">Reference proteome</keyword>
<evidence type="ECO:0000256" key="2">
    <source>
        <dbReference type="ARBA" id="ARBA00022664"/>
    </source>
</evidence>
<dbReference type="SMART" id="SM00360">
    <property type="entry name" value="RRM"/>
    <property type="match status" value="1"/>
</dbReference>
<reference evidence="10" key="1">
    <citation type="submission" date="2025-08" db="UniProtKB">
        <authorList>
            <consortium name="RefSeq"/>
        </authorList>
    </citation>
    <scope>IDENTIFICATION</scope>
</reference>
<feature type="domain" description="RRM" evidence="8">
    <location>
        <begin position="97"/>
        <end position="182"/>
    </location>
</feature>
<keyword evidence="2" id="KW-0507">mRNA processing</keyword>
<organism evidence="9 10">
    <name type="scientific">Octopus sinensis</name>
    <name type="common">East Asian common octopus</name>
    <dbReference type="NCBI Taxonomy" id="2607531"/>
    <lineage>
        <taxon>Eukaryota</taxon>
        <taxon>Metazoa</taxon>
        <taxon>Spiralia</taxon>
        <taxon>Lophotrochozoa</taxon>
        <taxon>Mollusca</taxon>
        <taxon>Cephalopoda</taxon>
        <taxon>Coleoidea</taxon>
        <taxon>Octopodiformes</taxon>
        <taxon>Octopoda</taxon>
        <taxon>Incirrata</taxon>
        <taxon>Octopodidae</taxon>
        <taxon>Octopus</taxon>
    </lineage>
</organism>
<keyword evidence="5" id="KW-0508">mRNA splicing</keyword>
<dbReference type="GO" id="GO:0005684">
    <property type="term" value="C:U2-type spliceosomal complex"/>
    <property type="evidence" value="ECO:0007669"/>
    <property type="project" value="TreeGrafter"/>
</dbReference>
<name>A0A6P7TYF0_9MOLL</name>
<dbReference type="InterPro" id="IPR034392">
    <property type="entry name" value="TatSF1-like_RRM1"/>
</dbReference>
<feature type="compositionally biased region" description="Basic residues" evidence="7">
    <location>
        <begin position="193"/>
        <end position="206"/>
    </location>
</feature>
<dbReference type="InterPro" id="IPR034393">
    <property type="entry name" value="TatSF1-like"/>
</dbReference>
<dbReference type="GO" id="GO:0003723">
    <property type="term" value="F:RNA binding"/>
    <property type="evidence" value="ECO:0007669"/>
    <property type="project" value="UniProtKB-UniRule"/>
</dbReference>
<dbReference type="Gene3D" id="3.30.70.330">
    <property type="match status" value="1"/>
</dbReference>
<dbReference type="RefSeq" id="XP_029654282.2">
    <property type="nucleotide sequence ID" value="XM_029798422.2"/>
</dbReference>
<dbReference type="InterPro" id="IPR000504">
    <property type="entry name" value="RRM_dom"/>
</dbReference>
<dbReference type="AlphaFoldDB" id="A0A6P7TYF0"/>
<dbReference type="Proteomes" id="UP000515154">
    <property type="component" value="Unplaced"/>
</dbReference>
<keyword evidence="4 6" id="KW-0694">RNA-binding</keyword>
<dbReference type="GO" id="GO:0000398">
    <property type="term" value="P:mRNA splicing, via spliceosome"/>
    <property type="evidence" value="ECO:0007669"/>
    <property type="project" value="InterPro"/>
</dbReference>
<dbReference type="SUPFAM" id="SSF54928">
    <property type="entry name" value="RNA-binding domain, RBD"/>
    <property type="match status" value="1"/>
</dbReference>
<evidence type="ECO:0000256" key="1">
    <source>
        <dbReference type="ARBA" id="ARBA00007747"/>
    </source>
</evidence>
<dbReference type="InterPro" id="IPR012677">
    <property type="entry name" value="Nucleotide-bd_a/b_plait_sf"/>
</dbReference>
<dbReference type="InterPro" id="IPR035979">
    <property type="entry name" value="RBD_domain_sf"/>
</dbReference>
<comment type="similarity">
    <text evidence="1">Belongs to the HTATSF1 family.</text>
</comment>
<dbReference type="CDD" id="cd12281">
    <property type="entry name" value="RRM1_TatSF1_like"/>
    <property type="match status" value="1"/>
</dbReference>
<dbReference type="GO" id="GO:0005686">
    <property type="term" value="C:U2 snRNP"/>
    <property type="evidence" value="ECO:0007669"/>
    <property type="project" value="TreeGrafter"/>
</dbReference>
<dbReference type="PANTHER" id="PTHR15608">
    <property type="entry name" value="SPLICING FACTOR U2AF-ASSOCIATED PROTEIN 2"/>
    <property type="match status" value="1"/>
</dbReference>
<evidence type="ECO:0000313" key="10">
    <source>
        <dbReference type="RefSeq" id="XP_029654282.2"/>
    </source>
</evidence>
<dbReference type="Pfam" id="PF00076">
    <property type="entry name" value="RRM_1"/>
    <property type="match status" value="1"/>
</dbReference>
<evidence type="ECO:0000256" key="4">
    <source>
        <dbReference type="ARBA" id="ARBA00022884"/>
    </source>
</evidence>